<feature type="transmembrane region" description="Helical" evidence="1">
    <location>
        <begin position="21"/>
        <end position="41"/>
    </location>
</feature>
<gene>
    <name evidence="2" type="ORF">ACFQU0_14360</name>
</gene>
<keyword evidence="3" id="KW-1185">Reference proteome</keyword>
<feature type="transmembrane region" description="Helical" evidence="1">
    <location>
        <begin position="222"/>
        <end position="240"/>
    </location>
</feature>
<dbReference type="Proteomes" id="UP001596457">
    <property type="component" value="Unassembled WGS sequence"/>
</dbReference>
<protein>
    <submittedName>
        <fullName evidence="2">YoaK family protein</fullName>
    </submittedName>
</protein>
<name>A0ABW2SEK0_9BURK</name>
<keyword evidence="1" id="KW-0812">Transmembrane</keyword>
<dbReference type="PANTHER" id="PTHR37314">
    <property type="entry name" value="SLR0142 PROTEIN"/>
    <property type="match status" value="1"/>
</dbReference>
<keyword evidence="1" id="KW-0472">Membrane</keyword>
<keyword evidence="1" id="KW-1133">Transmembrane helix</keyword>
<proteinExistence type="predicted"/>
<feature type="transmembrane region" description="Helical" evidence="1">
    <location>
        <begin position="100"/>
        <end position="121"/>
    </location>
</feature>
<comment type="caution">
    <text evidence="2">The sequence shown here is derived from an EMBL/GenBank/DDBJ whole genome shotgun (WGS) entry which is preliminary data.</text>
</comment>
<dbReference type="InterPro" id="IPR010699">
    <property type="entry name" value="DUF1275"/>
</dbReference>
<dbReference type="PANTHER" id="PTHR37314:SF4">
    <property type="entry name" value="UPF0700 TRANSMEMBRANE PROTEIN YOAK"/>
    <property type="match status" value="1"/>
</dbReference>
<sequence>MPLLTLQQLAARERTRQRNRQLGGLLAFMAGAINAGGFLAVQRYTSHMTGVVSSIADDLVLGQGLLVLAGVGSLLAFIAGAAVTAILINWARRRQMQGEYALSLLLEAALLLLFGLLGANLNELIEVFMPTTVLLLCFIMGLQNAIVTKISQAEIRTTHMTGVITDLGIELGRLLYWNRSHTPGGEPVRANRDRLRILSLILGLFFAGGLVGAWAFKTVGYGAVLPLAAVLAVVALPPLLHDVRERLSPN</sequence>
<accession>A0ABW2SEK0</accession>
<evidence type="ECO:0000313" key="3">
    <source>
        <dbReference type="Proteomes" id="UP001596457"/>
    </source>
</evidence>
<evidence type="ECO:0000256" key="1">
    <source>
        <dbReference type="SAM" id="Phobius"/>
    </source>
</evidence>
<dbReference type="Pfam" id="PF06912">
    <property type="entry name" value="DUF1275"/>
    <property type="match status" value="1"/>
</dbReference>
<organism evidence="2 3">
    <name type="scientific">Hydrogenophaga defluvii</name>
    <dbReference type="NCBI Taxonomy" id="249410"/>
    <lineage>
        <taxon>Bacteria</taxon>
        <taxon>Pseudomonadati</taxon>
        <taxon>Pseudomonadota</taxon>
        <taxon>Betaproteobacteria</taxon>
        <taxon>Burkholderiales</taxon>
        <taxon>Comamonadaceae</taxon>
        <taxon>Hydrogenophaga</taxon>
    </lineage>
</organism>
<feature type="transmembrane region" description="Helical" evidence="1">
    <location>
        <begin position="61"/>
        <end position="88"/>
    </location>
</feature>
<dbReference type="RefSeq" id="WP_382201940.1">
    <property type="nucleotide sequence ID" value="NZ_JBHTBZ010000043.1"/>
</dbReference>
<dbReference type="EMBL" id="JBHTBZ010000043">
    <property type="protein sequence ID" value="MFC7461613.1"/>
    <property type="molecule type" value="Genomic_DNA"/>
</dbReference>
<evidence type="ECO:0000313" key="2">
    <source>
        <dbReference type="EMBL" id="MFC7461613.1"/>
    </source>
</evidence>
<reference evidence="3" key="1">
    <citation type="journal article" date="2019" name="Int. J. Syst. Evol. Microbiol.">
        <title>The Global Catalogue of Microorganisms (GCM) 10K type strain sequencing project: providing services to taxonomists for standard genome sequencing and annotation.</title>
        <authorList>
            <consortium name="The Broad Institute Genomics Platform"/>
            <consortium name="The Broad Institute Genome Sequencing Center for Infectious Disease"/>
            <person name="Wu L."/>
            <person name="Ma J."/>
        </authorList>
    </citation>
    <scope>NUCLEOTIDE SEQUENCE [LARGE SCALE GENOMIC DNA]</scope>
    <source>
        <strain evidence="3">CCUG 53903</strain>
    </source>
</reference>
<feature type="transmembrane region" description="Helical" evidence="1">
    <location>
        <begin position="127"/>
        <end position="147"/>
    </location>
</feature>
<feature type="transmembrane region" description="Helical" evidence="1">
    <location>
        <begin position="197"/>
        <end position="216"/>
    </location>
</feature>